<dbReference type="RefSeq" id="WP_311559445.1">
    <property type="nucleotide sequence ID" value="NZ_JAVREJ010000023.1"/>
</dbReference>
<organism evidence="2 3">
    <name type="scientific">Pseudonocardia charpentierae</name>
    <dbReference type="NCBI Taxonomy" id="3075545"/>
    <lineage>
        <taxon>Bacteria</taxon>
        <taxon>Bacillati</taxon>
        <taxon>Actinomycetota</taxon>
        <taxon>Actinomycetes</taxon>
        <taxon>Pseudonocardiales</taxon>
        <taxon>Pseudonocardiaceae</taxon>
        <taxon>Pseudonocardia</taxon>
    </lineage>
</organism>
<reference evidence="3" key="1">
    <citation type="submission" date="2023-07" db="EMBL/GenBank/DDBJ databases">
        <title>30 novel species of actinomycetes from the DSMZ collection.</title>
        <authorList>
            <person name="Nouioui I."/>
        </authorList>
    </citation>
    <scope>NUCLEOTIDE SEQUENCE [LARGE SCALE GENOMIC DNA]</scope>
    <source>
        <strain evidence="3">DSM 45834</strain>
    </source>
</reference>
<protein>
    <recommendedName>
        <fullName evidence="4">DUF1542 domain-containing protein</fullName>
    </recommendedName>
</protein>
<proteinExistence type="predicted"/>
<evidence type="ECO:0000313" key="3">
    <source>
        <dbReference type="Proteomes" id="UP001183202"/>
    </source>
</evidence>
<comment type="caution">
    <text evidence="2">The sequence shown here is derived from an EMBL/GenBank/DDBJ whole genome shotgun (WGS) entry which is preliminary data.</text>
</comment>
<feature type="region of interest" description="Disordered" evidence="1">
    <location>
        <begin position="219"/>
        <end position="243"/>
    </location>
</feature>
<dbReference type="EMBL" id="JAVREJ010000023">
    <property type="protein sequence ID" value="MDT0352936.1"/>
    <property type="molecule type" value="Genomic_DNA"/>
</dbReference>
<evidence type="ECO:0008006" key="4">
    <source>
        <dbReference type="Google" id="ProtNLM"/>
    </source>
</evidence>
<gene>
    <name evidence="2" type="ORF">RM445_25795</name>
</gene>
<keyword evidence="3" id="KW-1185">Reference proteome</keyword>
<sequence>MGSILTLLVVVAIIAGVAWLVRQQQATKARELDDAKTEARRWVERLGGQVLNLVGTNDAAKQALADAAERYTAAGSQMDQARSAAQARGVTETAYEGLYYVRAARSAMGLDPGPELPPLPGQQQAGAVSEAREVEVEGHRYGASPDPTGRNTHFYPGGMVAGRPVPRGWYSEPWWRPALVAGAWGLGSALLFTSMFSGMSGVAYADGYADGMAADGVDGSGGDVGGDQGADVGDTGGDWGGDFGGGDWGGGGDFF</sequence>
<evidence type="ECO:0000313" key="2">
    <source>
        <dbReference type="EMBL" id="MDT0352936.1"/>
    </source>
</evidence>
<accession>A0ABU2NGQ8</accession>
<name>A0ABU2NGQ8_9PSEU</name>
<evidence type="ECO:0000256" key="1">
    <source>
        <dbReference type="SAM" id="MobiDB-lite"/>
    </source>
</evidence>
<feature type="region of interest" description="Disordered" evidence="1">
    <location>
        <begin position="111"/>
        <end position="132"/>
    </location>
</feature>
<dbReference type="Proteomes" id="UP001183202">
    <property type="component" value="Unassembled WGS sequence"/>
</dbReference>